<dbReference type="OrthoDB" id="9652at2157"/>
<accession>A0A4E0Q6N1</accession>
<dbReference type="InterPro" id="IPR035965">
    <property type="entry name" value="PAS-like_dom_sf"/>
</dbReference>
<dbReference type="GO" id="GO:0000160">
    <property type="term" value="P:phosphorelay signal transduction system"/>
    <property type="evidence" value="ECO:0007669"/>
    <property type="project" value="InterPro"/>
</dbReference>
<organism evidence="5 6">
    <name type="scientific">Methanolobus halotolerans</name>
    <dbReference type="NCBI Taxonomy" id="2052935"/>
    <lineage>
        <taxon>Archaea</taxon>
        <taxon>Methanobacteriati</taxon>
        <taxon>Methanobacteriota</taxon>
        <taxon>Stenosarchaea group</taxon>
        <taxon>Methanomicrobia</taxon>
        <taxon>Methanosarcinales</taxon>
        <taxon>Methanosarcinaceae</taxon>
        <taxon>Methanolobus</taxon>
    </lineage>
</organism>
<dbReference type="Proteomes" id="UP000297295">
    <property type="component" value="Unassembled WGS sequence"/>
</dbReference>
<dbReference type="InterPro" id="IPR050595">
    <property type="entry name" value="Bact_response_regulator"/>
</dbReference>
<gene>
    <name evidence="5" type="ORF">CUN85_03375</name>
</gene>
<dbReference type="NCBIfam" id="TIGR00229">
    <property type="entry name" value="sensory_box"/>
    <property type="match status" value="1"/>
</dbReference>
<dbReference type="CDD" id="cd17538">
    <property type="entry name" value="REC_D1_PleD-like"/>
    <property type="match status" value="1"/>
</dbReference>
<dbReference type="PROSITE" id="PS50112">
    <property type="entry name" value="PAS"/>
    <property type="match status" value="1"/>
</dbReference>
<dbReference type="SMART" id="SM00091">
    <property type="entry name" value="PAS"/>
    <property type="match status" value="1"/>
</dbReference>
<sequence length="257" mass="28724">MQKKDKVLIVDDEQAIVELMGLYLKSDYDVINAYNGREALERIKADKPDIVLLDVMMPDMNGYEVCRILKTSVKTQFLPVVMVTALSGKDDRIKGIEAGADEFLGKPVNRLELVTRVRSLLRIKHLQDKILAERNDAMNYLDGAGFIAVVVDPQLKINLINKKGNETFGYGEFELIGQDFLSTLIKEDVRSDVRATLEAAVSGEAALPVYSESKVQCKDGREILVRWYDSLLTDDDGNVTGIMCSGEDLSILMTEQK</sequence>
<keyword evidence="5" id="KW-0418">Kinase</keyword>
<evidence type="ECO:0000259" key="3">
    <source>
        <dbReference type="PROSITE" id="PS50110"/>
    </source>
</evidence>
<keyword evidence="1 2" id="KW-0597">Phosphoprotein</keyword>
<dbReference type="InterPro" id="IPR011006">
    <property type="entry name" value="CheY-like_superfamily"/>
</dbReference>
<feature type="modified residue" description="4-aspartylphosphate" evidence="2">
    <location>
        <position position="54"/>
    </location>
</feature>
<dbReference type="EMBL" id="PGGK01000003">
    <property type="protein sequence ID" value="TGC10547.1"/>
    <property type="molecule type" value="Genomic_DNA"/>
</dbReference>
<evidence type="ECO:0000256" key="1">
    <source>
        <dbReference type="ARBA" id="ARBA00022553"/>
    </source>
</evidence>
<name>A0A4E0Q6N1_9EURY</name>
<dbReference type="RefSeq" id="WP_135388927.1">
    <property type="nucleotide sequence ID" value="NZ_PGGK01000003.1"/>
</dbReference>
<evidence type="ECO:0000313" key="6">
    <source>
        <dbReference type="Proteomes" id="UP000297295"/>
    </source>
</evidence>
<dbReference type="PROSITE" id="PS50110">
    <property type="entry name" value="RESPONSE_REGULATORY"/>
    <property type="match status" value="1"/>
</dbReference>
<dbReference type="Gene3D" id="3.40.50.2300">
    <property type="match status" value="1"/>
</dbReference>
<evidence type="ECO:0000259" key="4">
    <source>
        <dbReference type="PROSITE" id="PS50112"/>
    </source>
</evidence>
<dbReference type="AlphaFoldDB" id="A0A4E0Q6N1"/>
<dbReference type="PANTHER" id="PTHR44591">
    <property type="entry name" value="STRESS RESPONSE REGULATOR PROTEIN 1"/>
    <property type="match status" value="1"/>
</dbReference>
<feature type="domain" description="PAS" evidence="4">
    <location>
        <begin position="149"/>
        <end position="204"/>
    </location>
</feature>
<dbReference type="Gene3D" id="3.30.450.20">
    <property type="entry name" value="PAS domain"/>
    <property type="match status" value="1"/>
</dbReference>
<keyword evidence="6" id="KW-1185">Reference proteome</keyword>
<dbReference type="InterPro" id="IPR000014">
    <property type="entry name" value="PAS"/>
</dbReference>
<dbReference type="SUPFAM" id="SSF55785">
    <property type="entry name" value="PYP-like sensor domain (PAS domain)"/>
    <property type="match status" value="1"/>
</dbReference>
<dbReference type="SMART" id="SM00448">
    <property type="entry name" value="REC"/>
    <property type="match status" value="1"/>
</dbReference>
<reference evidence="5 6" key="1">
    <citation type="submission" date="2017-11" db="EMBL/GenBank/DDBJ databases">
        <title>Isolation and Characterization of Methanogenic Archaea from Saline Meromictic Lake at Siberia.</title>
        <authorList>
            <person name="Shen Y."/>
            <person name="Huang H.-H."/>
            <person name="Lai M.-C."/>
            <person name="Chen S.-C."/>
        </authorList>
    </citation>
    <scope>NUCLEOTIDE SEQUENCE [LARGE SCALE GENOMIC DNA]</scope>
    <source>
        <strain evidence="5 6">SY-01</strain>
    </source>
</reference>
<dbReference type="InterPro" id="IPR013767">
    <property type="entry name" value="PAS_fold"/>
</dbReference>
<evidence type="ECO:0000256" key="2">
    <source>
        <dbReference type="PROSITE-ProRule" id="PRU00169"/>
    </source>
</evidence>
<dbReference type="GO" id="GO:0006355">
    <property type="term" value="P:regulation of DNA-templated transcription"/>
    <property type="evidence" value="ECO:0007669"/>
    <property type="project" value="InterPro"/>
</dbReference>
<comment type="caution">
    <text evidence="5">The sequence shown here is derived from an EMBL/GenBank/DDBJ whole genome shotgun (WGS) entry which is preliminary data.</text>
</comment>
<evidence type="ECO:0000313" key="5">
    <source>
        <dbReference type="EMBL" id="TGC10547.1"/>
    </source>
</evidence>
<dbReference type="InterPro" id="IPR001789">
    <property type="entry name" value="Sig_transdc_resp-reg_receiver"/>
</dbReference>
<dbReference type="Pfam" id="PF00989">
    <property type="entry name" value="PAS"/>
    <property type="match status" value="1"/>
</dbReference>
<dbReference type="CDD" id="cd00130">
    <property type="entry name" value="PAS"/>
    <property type="match status" value="1"/>
</dbReference>
<protein>
    <submittedName>
        <fullName evidence="5">Histidine kinase</fullName>
    </submittedName>
</protein>
<dbReference type="PANTHER" id="PTHR44591:SF3">
    <property type="entry name" value="RESPONSE REGULATORY DOMAIN-CONTAINING PROTEIN"/>
    <property type="match status" value="1"/>
</dbReference>
<feature type="domain" description="Response regulatory" evidence="3">
    <location>
        <begin position="6"/>
        <end position="121"/>
    </location>
</feature>
<dbReference type="GO" id="GO:0016301">
    <property type="term" value="F:kinase activity"/>
    <property type="evidence" value="ECO:0007669"/>
    <property type="project" value="UniProtKB-KW"/>
</dbReference>
<keyword evidence="5" id="KW-0808">Transferase</keyword>
<dbReference type="SUPFAM" id="SSF52172">
    <property type="entry name" value="CheY-like"/>
    <property type="match status" value="1"/>
</dbReference>
<proteinExistence type="predicted"/>
<dbReference type="Pfam" id="PF00072">
    <property type="entry name" value="Response_reg"/>
    <property type="match status" value="1"/>
</dbReference>